<protein>
    <submittedName>
        <fullName evidence="2">DUF4133 domain-containing protein</fullName>
    </submittedName>
</protein>
<keyword evidence="1" id="KW-0472">Membrane</keyword>
<reference evidence="2" key="1">
    <citation type="submission" date="2020-10" db="EMBL/GenBank/DDBJ databases">
        <authorList>
            <person name="Gilroy R."/>
        </authorList>
    </citation>
    <scope>NUCLEOTIDE SEQUENCE</scope>
    <source>
        <strain evidence="2">20514</strain>
    </source>
</reference>
<name>A0A9D9EJG1_9BACT</name>
<evidence type="ECO:0000313" key="3">
    <source>
        <dbReference type="Proteomes" id="UP000810252"/>
    </source>
</evidence>
<keyword evidence="1" id="KW-0812">Transmembrane</keyword>
<reference evidence="2" key="2">
    <citation type="journal article" date="2021" name="PeerJ">
        <title>Extensive microbial diversity within the chicken gut microbiome revealed by metagenomics and culture.</title>
        <authorList>
            <person name="Gilroy R."/>
            <person name="Ravi A."/>
            <person name="Getino M."/>
            <person name="Pursley I."/>
            <person name="Horton D.L."/>
            <person name="Alikhan N.F."/>
            <person name="Baker D."/>
            <person name="Gharbi K."/>
            <person name="Hall N."/>
            <person name="Watson M."/>
            <person name="Adriaenssens E.M."/>
            <person name="Foster-Nyarko E."/>
            <person name="Jarju S."/>
            <person name="Secka A."/>
            <person name="Antonio M."/>
            <person name="Oren A."/>
            <person name="Chaudhuri R.R."/>
            <person name="La Ragione R."/>
            <person name="Hildebrand F."/>
            <person name="Pallen M.J."/>
        </authorList>
    </citation>
    <scope>NUCLEOTIDE SEQUENCE</scope>
    <source>
        <strain evidence="2">20514</strain>
    </source>
</reference>
<accession>A0A9D9EJG1</accession>
<dbReference type="EMBL" id="JADIMQ010000003">
    <property type="protein sequence ID" value="MBO8447680.1"/>
    <property type="molecule type" value="Genomic_DNA"/>
</dbReference>
<sequence length="101" mass="11253">MRIKVYKSLDRSIQFFGIRGRFIIPMAAGAGLSILISVAVGNATSGLVGLMLFFILFFSCAMAVIGIQNAVGEKELFCRIAMYRCPDYIRVKPGKTIRKWK</sequence>
<evidence type="ECO:0000313" key="2">
    <source>
        <dbReference type="EMBL" id="MBO8447680.1"/>
    </source>
</evidence>
<keyword evidence="1" id="KW-1133">Transmembrane helix</keyword>
<feature type="transmembrane region" description="Helical" evidence="1">
    <location>
        <begin position="21"/>
        <end position="40"/>
    </location>
</feature>
<organism evidence="2 3">
    <name type="scientific">Candidatus Cryptobacteroides merdigallinarum</name>
    <dbReference type="NCBI Taxonomy" id="2840770"/>
    <lineage>
        <taxon>Bacteria</taxon>
        <taxon>Pseudomonadati</taxon>
        <taxon>Bacteroidota</taxon>
        <taxon>Bacteroidia</taxon>
        <taxon>Bacteroidales</taxon>
        <taxon>Candidatus Cryptobacteroides</taxon>
    </lineage>
</organism>
<dbReference type="Proteomes" id="UP000810252">
    <property type="component" value="Unassembled WGS sequence"/>
</dbReference>
<dbReference type="AlphaFoldDB" id="A0A9D9EJG1"/>
<evidence type="ECO:0000256" key="1">
    <source>
        <dbReference type="SAM" id="Phobius"/>
    </source>
</evidence>
<gene>
    <name evidence="2" type="ORF">IAC29_00220</name>
</gene>
<proteinExistence type="predicted"/>
<comment type="caution">
    <text evidence="2">The sequence shown here is derived from an EMBL/GenBank/DDBJ whole genome shotgun (WGS) entry which is preliminary data.</text>
</comment>
<feature type="transmembrane region" description="Helical" evidence="1">
    <location>
        <begin position="46"/>
        <end position="67"/>
    </location>
</feature>